<keyword evidence="6" id="KW-0653">Protein transport</keyword>
<dbReference type="SMART" id="SM00913">
    <property type="entry name" value="IBN_N"/>
    <property type="match status" value="1"/>
</dbReference>
<dbReference type="GO" id="GO:0006606">
    <property type="term" value="P:protein import into nucleus"/>
    <property type="evidence" value="ECO:0007669"/>
    <property type="project" value="TreeGrafter"/>
</dbReference>
<dbReference type="InterPro" id="IPR001494">
    <property type="entry name" value="Importin-beta_N"/>
</dbReference>
<name>A0A1I9VZZ8_POPTO</name>
<dbReference type="PROSITE" id="PS50166">
    <property type="entry name" value="IMPORTIN_B_NT"/>
    <property type="match status" value="1"/>
</dbReference>
<sequence length="969" mass="108982">MEYNPEFLSRCFLHTLSPQPEPRRAAESKLTELANHPNYALALLRLVAEQSIDEQIRHAAAVNFKNHLRSRWVPSLDSSFTPILDSEKDQIKILIVNLMLSSTPRIQSQLSESLSLIGQHDFPKSWPTLLPELVSNLRAASQSDNYASINGILGTANSIFKKFRYQYKTNDLLIDLKYCLDNFSSPLLEMFLRTAALIDSMVGSGGGSPVTLKPLFESQRLCCRVFYSLNFQELPEFFEDHMKEWMTEFKKYLVNNYPVLESSAEGLGLVDELRAAVCENISLYMEKNEEEFKDYLNDFAQAVWTLLGKVSQSSSRDSLAVMAIKFLTTVSTSVHHTLFAGDGVIPQICQSIVIPNVRLRDEDEELFEMNYIEFIRRDMEGSDIDTRRRIACELLKGIATNYKQQVISIVSVQIQNLLTSYAANPAANWKDKDCAIYLVVSLSTKKIGGNSVSTDLVDVQSFFGSVIVPELQSQDVNAFLMLKAGALKFFTMFRNQIPKHLVLQLFPYLTQFLGAESNVVHSYAASCIEKLLLVKDEGGRSRYTSADVAPNLLVLMNNLFTALRFPESEENQYIMKSIMRVLGVAEITPEIAGPCIAGLTSILAEVCKNPKNPIFNHYLFESVAVLVRRACERDMSLIPSFETSLFPILQEILGNDVTEFLPYAFQLLAQLVELNRPPISDIYMEIFKLLLSPDSWTRNSNVPALVRLLQAFLEKAPEKLNQEERLAQVLGIFNRLVSVPSTDEQGFFVLNTVIENLDYGAIAPYVSHIWNALFTRLQSKRTVKYIKSLLIFMSLFLVKHGFANLVDSMNSVQAGIFLVILEQFWIPNLKLITGPIEAKLVSVASTRLICEFLTLLDAGAVRNWGKMLDSIVTLLSRPEEDRVGDEPEMPDIAENTGYTVAFVNLYNAGKKEEDPLKDIKDPREFLATSLANLSALSPGRFPQIIGENLDPANQAALHQICSTYNCPVV</sequence>
<evidence type="ECO:0000256" key="1">
    <source>
        <dbReference type="ARBA" id="ARBA00004123"/>
    </source>
</evidence>
<dbReference type="GO" id="GO:0005049">
    <property type="term" value="F:nuclear export signal receptor activity"/>
    <property type="evidence" value="ECO:0007669"/>
    <property type="project" value="TreeGrafter"/>
</dbReference>
<accession>A0A1I9VZZ8</accession>
<dbReference type="InterPro" id="IPR011989">
    <property type="entry name" value="ARM-like"/>
</dbReference>
<evidence type="ECO:0000256" key="7">
    <source>
        <dbReference type="ARBA" id="ARBA00023242"/>
    </source>
</evidence>
<comment type="similarity">
    <text evidence="3">Belongs to the XPO2/CSE1 family.</text>
</comment>
<proteinExistence type="inferred from homology"/>
<evidence type="ECO:0000256" key="2">
    <source>
        <dbReference type="ARBA" id="ARBA00004496"/>
    </source>
</evidence>
<dbReference type="GO" id="GO:0006611">
    <property type="term" value="P:protein export from nucleus"/>
    <property type="evidence" value="ECO:0007669"/>
    <property type="project" value="TreeGrafter"/>
</dbReference>
<comment type="subcellular location">
    <subcellularLocation>
        <location evidence="2">Cytoplasm</location>
    </subcellularLocation>
    <subcellularLocation>
        <location evidence="1">Nucleus</location>
    </subcellularLocation>
</comment>
<dbReference type="InterPro" id="IPR016024">
    <property type="entry name" value="ARM-type_fold"/>
</dbReference>
<evidence type="ECO:0000256" key="5">
    <source>
        <dbReference type="ARBA" id="ARBA00022490"/>
    </source>
</evidence>
<dbReference type="PANTHER" id="PTHR10997">
    <property type="entry name" value="IMPORTIN-7, 8, 11"/>
    <property type="match status" value="1"/>
</dbReference>
<keyword evidence="7" id="KW-0539">Nucleus</keyword>
<dbReference type="InterPro" id="IPR005043">
    <property type="entry name" value="XPO2_C"/>
</dbReference>
<protein>
    <submittedName>
        <fullName evidence="9">Putative cellular apoptosis susceptibility protein</fullName>
    </submittedName>
</protein>
<dbReference type="GO" id="GO:0005829">
    <property type="term" value="C:cytosol"/>
    <property type="evidence" value="ECO:0007669"/>
    <property type="project" value="TreeGrafter"/>
</dbReference>
<dbReference type="FunFam" id="1.25.10.10:FF:000057">
    <property type="entry name" value="Exportin-2 isoform 1"/>
    <property type="match status" value="1"/>
</dbReference>
<evidence type="ECO:0000313" key="9">
    <source>
        <dbReference type="EMBL" id="APA20132.1"/>
    </source>
</evidence>
<evidence type="ECO:0000259" key="8">
    <source>
        <dbReference type="PROSITE" id="PS50166"/>
    </source>
</evidence>
<organism evidence="9">
    <name type="scientific">Populus tomentosa</name>
    <name type="common">Chinese white poplar</name>
    <dbReference type="NCBI Taxonomy" id="118781"/>
    <lineage>
        <taxon>Eukaryota</taxon>
        <taxon>Viridiplantae</taxon>
        <taxon>Streptophyta</taxon>
        <taxon>Embryophyta</taxon>
        <taxon>Tracheophyta</taxon>
        <taxon>Spermatophyta</taxon>
        <taxon>Magnoliopsida</taxon>
        <taxon>eudicotyledons</taxon>
        <taxon>Gunneridae</taxon>
        <taxon>Pentapetalae</taxon>
        <taxon>rosids</taxon>
        <taxon>fabids</taxon>
        <taxon>Malpighiales</taxon>
        <taxon>Salicaceae</taxon>
        <taxon>Saliceae</taxon>
        <taxon>Populus</taxon>
    </lineage>
</organism>
<reference evidence="9" key="1">
    <citation type="submission" date="2015-10" db="EMBL/GenBank/DDBJ databases">
        <title>The patterns of DNA cytosine methylation of different tissues and organs in poplar.</title>
        <authorList>
            <person name="Zhang D."/>
            <person name="Wang Q."/>
        </authorList>
    </citation>
    <scope>NUCLEOTIDE SEQUENCE</scope>
</reference>
<dbReference type="Pfam" id="PF08506">
    <property type="entry name" value="Cse1"/>
    <property type="match status" value="1"/>
</dbReference>
<dbReference type="SUPFAM" id="SSF48371">
    <property type="entry name" value="ARM repeat"/>
    <property type="match status" value="1"/>
</dbReference>
<dbReference type="InterPro" id="IPR013713">
    <property type="entry name" value="XPO2_central"/>
</dbReference>
<dbReference type="Gene3D" id="1.25.10.10">
    <property type="entry name" value="Leucine-rich Repeat Variant"/>
    <property type="match status" value="1"/>
</dbReference>
<keyword evidence="4" id="KW-0813">Transport</keyword>
<dbReference type="GO" id="GO:0005635">
    <property type="term" value="C:nuclear envelope"/>
    <property type="evidence" value="ECO:0007669"/>
    <property type="project" value="TreeGrafter"/>
</dbReference>
<dbReference type="Pfam" id="PF03378">
    <property type="entry name" value="CAS_CSE1"/>
    <property type="match status" value="1"/>
</dbReference>
<evidence type="ECO:0000256" key="4">
    <source>
        <dbReference type="ARBA" id="ARBA00022448"/>
    </source>
</evidence>
<feature type="domain" description="Importin N-terminal" evidence="8">
    <location>
        <begin position="26"/>
        <end position="101"/>
    </location>
</feature>
<dbReference type="GO" id="GO:0031267">
    <property type="term" value="F:small GTPase binding"/>
    <property type="evidence" value="ECO:0007669"/>
    <property type="project" value="InterPro"/>
</dbReference>
<dbReference type="EMBL" id="KT972397">
    <property type="protein sequence ID" value="APA20132.1"/>
    <property type="molecule type" value="Genomic_DNA"/>
</dbReference>
<evidence type="ECO:0000256" key="3">
    <source>
        <dbReference type="ARBA" id="ARBA00008669"/>
    </source>
</evidence>
<evidence type="ECO:0000256" key="6">
    <source>
        <dbReference type="ARBA" id="ARBA00022927"/>
    </source>
</evidence>
<dbReference type="Pfam" id="PF03810">
    <property type="entry name" value="IBN_N"/>
    <property type="match status" value="1"/>
</dbReference>
<dbReference type="AlphaFoldDB" id="A0A1I9VZZ8"/>
<dbReference type="PANTHER" id="PTHR10997:SF8">
    <property type="entry name" value="EXPORTIN-2"/>
    <property type="match status" value="1"/>
</dbReference>
<keyword evidence="5" id="KW-0963">Cytoplasm</keyword>